<protein>
    <submittedName>
        <fullName evidence="4">NUDIX domain-containing protein</fullName>
    </submittedName>
</protein>
<evidence type="ECO:0000256" key="2">
    <source>
        <dbReference type="ARBA" id="ARBA00022801"/>
    </source>
</evidence>
<evidence type="ECO:0000313" key="5">
    <source>
        <dbReference type="Proteomes" id="UP001201217"/>
    </source>
</evidence>
<evidence type="ECO:0000259" key="3">
    <source>
        <dbReference type="PROSITE" id="PS51462"/>
    </source>
</evidence>
<dbReference type="Proteomes" id="UP001201217">
    <property type="component" value="Unassembled WGS sequence"/>
</dbReference>
<dbReference type="PROSITE" id="PS51462">
    <property type="entry name" value="NUDIX"/>
    <property type="match status" value="1"/>
</dbReference>
<comment type="caution">
    <text evidence="4">The sequence shown here is derived from an EMBL/GenBank/DDBJ whole genome shotgun (WGS) entry which is preliminary data.</text>
</comment>
<dbReference type="SUPFAM" id="SSF55811">
    <property type="entry name" value="Nudix"/>
    <property type="match status" value="1"/>
</dbReference>
<organism evidence="4 5">
    <name type="scientific">Maritalea mediterranea</name>
    <dbReference type="NCBI Taxonomy" id="2909667"/>
    <lineage>
        <taxon>Bacteria</taxon>
        <taxon>Pseudomonadati</taxon>
        <taxon>Pseudomonadota</taxon>
        <taxon>Alphaproteobacteria</taxon>
        <taxon>Hyphomicrobiales</taxon>
        <taxon>Devosiaceae</taxon>
        <taxon>Maritalea</taxon>
    </lineage>
</organism>
<dbReference type="InterPro" id="IPR020084">
    <property type="entry name" value="NUDIX_hydrolase_CS"/>
</dbReference>
<dbReference type="PROSITE" id="PS00893">
    <property type="entry name" value="NUDIX_BOX"/>
    <property type="match status" value="1"/>
</dbReference>
<proteinExistence type="predicted"/>
<dbReference type="Gene3D" id="3.90.79.10">
    <property type="entry name" value="Nucleoside Triphosphate Pyrophosphohydrolase"/>
    <property type="match status" value="1"/>
</dbReference>
<dbReference type="PANTHER" id="PTHR43046">
    <property type="entry name" value="GDP-MANNOSE MANNOSYL HYDROLASE"/>
    <property type="match status" value="1"/>
</dbReference>
<keyword evidence="2" id="KW-0378">Hydrolase</keyword>
<evidence type="ECO:0000313" key="4">
    <source>
        <dbReference type="EMBL" id="MCF4099683.1"/>
    </source>
</evidence>
<dbReference type="PANTHER" id="PTHR43046:SF14">
    <property type="entry name" value="MUTT_NUDIX FAMILY PROTEIN"/>
    <property type="match status" value="1"/>
</dbReference>
<dbReference type="EMBL" id="JAKGTI010000003">
    <property type="protein sequence ID" value="MCF4099683.1"/>
    <property type="molecule type" value="Genomic_DNA"/>
</dbReference>
<dbReference type="InterPro" id="IPR000086">
    <property type="entry name" value="NUDIX_hydrolase_dom"/>
</dbReference>
<accession>A0ABS9E9Z0</accession>
<name>A0ABS9E9Z0_9HYPH</name>
<feature type="domain" description="Nudix hydrolase" evidence="3">
    <location>
        <begin position="12"/>
        <end position="149"/>
    </location>
</feature>
<dbReference type="CDD" id="cd04688">
    <property type="entry name" value="NUDIX_Hydrolase"/>
    <property type="match status" value="1"/>
</dbReference>
<evidence type="ECO:0000256" key="1">
    <source>
        <dbReference type="ARBA" id="ARBA00001946"/>
    </source>
</evidence>
<keyword evidence="5" id="KW-1185">Reference proteome</keyword>
<dbReference type="Pfam" id="PF00293">
    <property type="entry name" value="NUDIX"/>
    <property type="match status" value="1"/>
</dbReference>
<gene>
    <name evidence="4" type="ORF">L1I42_14405</name>
</gene>
<sequence>MAVDLSFSTSKEHFNVRSAAIIRQHDHILCTSFEGLGFWFLPGGRPKRGETSVEGLKREFREELNAKIEVDAPHIIAESFFDLHDERYHELALYYVAECPPEVRFVTDQDCHTHEEEGRIYRYRWIELNGPTLKQFDLQPRALHAHFIDLPPLPLHIVFEG</sequence>
<dbReference type="RefSeq" id="WP_236115364.1">
    <property type="nucleotide sequence ID" value="NZ_JAKGTI010000003.1"/>
</dbReference>
<reference evidence="4 5" key="1">
    <citation type="submission" date="2022-01" db="EMBL/GenBank/DDBJ databases">
        <title>Maritalea mediterranea sp. nov., isolated from marine plastic residues from the Malva-rosa beach (Valencia, Spain).</title>
        <authorList>
            <person name="Vidal-Verdu A."/>
            <person name="Molina-Menor E."/>
            <person name="Pascual J."/>
            <person name="Pereto J."/>
            <person name="Porcar M."/>
        </authorList>
    </citation>
    <scope>NUCLEOTIDE SEQUENCE [LARGE SCALE GENOMIC DNA]</scope>
    <source>
        <strain evidence="4 5">P4.10X</strain>
    </source>
</reference>
<dbReference type="InterPro" id="IPR015797">
    <property type="entry name" value="NUDIX_hydrolase-like_dom_sf"/>
</dbReference>
<comment type="cofactor">
    <cofactor evidence="1">
        <name>Mg(2+)</name>
        <dbReference type="ChEBI" id="CHEBI:18420"/>
    </cofactor>
</comment>